<evidence type="ECO:0000313" key="8">
    <source>
        <dbReference type="EMBL" id="QVK22242.1"/>
    </source>
</evidence>
<sequence>MSKGVQLPETPTRDNRHLKLTMLATVIFLLLVFGGLFQWKQYLQSHAATWQPQAVPVTAMTVVPQTLPQYLNAVAVLKAVQQVTLSAEVAGRVAGLSFHSGQKVSASQLLLQLNDGPEQAQLLTAQAKAHYAEQQLARSRQLTPSGAESLDVLQARQSALAQAQGEVKQVQALIRQKQLIAPFEGELGIRQVNLGQYLNPGEEVVTLTALNKLYVEFTLPQQQFSAIKIGSEVEFSSDVYPDSRFTATVQAIEPQIDAETRNIRIQGILDNPNNQLRPGMYVNAALVLPPQADAILVPATAVETSAQGYSVVVVKGKNAEQHGNAEIVSVEIGKRSNNQIQIVHGLKSGDVVVTVGQNRLQPGADVIVQSLVPAEGN</sequence>
<dbReference type="Gene3D" id="2.40.50.100">
    <property type="match status" value="1"/>
</dbReference>
<dbReference type="RefSeq" id="WP_213680899.1">
    <property type="nucleotide sequence ID" value="NZ_CP074572.1"/>
</dbReference>
<keyword evidence="9" id="KW-1185">Reference proteome</keyword>
<dbReference type="Gene3D" id="2.40.30.170">
    <property type="match status" value="1"/>
</dbReference>
<proteinExistence type="inferred from homology"/>
<protein>
    <submittedName>
        <fullName evidence="8">Efflux RND transporter periplasmic adaptor subunit</fullName>
    </submittedName>
</protein>
<feature type="domain" description="CusB-like beta-barrel" evidence="6">
    <location>
        <begin position="214"/>
        <end position="286"/>
    </location>
</feature>
<keyword evidence="4" id="KW-0472">Membrane</keyword>
<accession>A0ABX8DE92</accession>
<dbReference type="InterPro" id="IPR058625">
    <property type="entry name" value="MdtA-like_BSH"/>
</dbReference>
<name>A0ABX8DE92_9GAMM</name>
<keyword evidence="4" id="KW-0812">Transmembrane</keyword>
<comment type="similarity">
    <text evidence="2">Belongs to the membrane fusion protein (MFP) (TC 8.A.1) family.</text>
</comment>
<dbReference type="InterPro" id="IPR058627">
    <property type="entry name" value="MdtA-like_C"/>
</dbReference>
<feature type="domain" description="Multidrug resistance protein MdtA-like barrel-sandwich hybrid" evidence="5">
    <location>
        <begin position="82"/>
        <end position="204"/>
    </location>
</feature>
<dbReference type="SUPFAM" id="SSF111369">
    <property type="entry name" value="HlyD-like secretion proteins"/>
    <property type="match status" value="1"/>
</dbReference>
<evidence type="ECO:0000256" key="2">
    <source>
        <dbReference type="ARBA" id="ARBA00009477"/>
    </source>
</evidence>
<dbReference type="Pfam" id="PF25954">
    <property type="entry name" value="Beta-barrel_RND_2"/>
    <property type="match status" value="1"/>
</dbReference>
<evidence type="ECO:0000313" key="9">
    <source>
        <dbReference type="Proteomes" id="UP000676428"/>
    </source>
</evidence>
<dbReference type="InterPro" id="IPR058792">
    <property type="entry name" value="Beta-barrel_RND_2"/>
</dbReference>
<dbReference type="Pfam" id="PF25917">
    <property type="entry name" value="BSH_RND"/>
    <property type="match status" value="1"/>
</dbReference>
<evidence type="ECO:0000259" key="6">
    <source>
        <dbReference type="Pfam" id="PF25954"/>
    </source>
</evidence>
<dbReference type="Proteomes" id="UP000676428">
    <property type="component" value="Chromosome"/>
</dbReference>
<keyword evidence="4" id="KW-1133">Transmembrane helix</keyword>
<reference evidence="8 9" key="1">
    <citation type="journal article" date="2012" name="Int. J. Syst. Evol. Microbiol.">
        <title>Shewanella dokdonensis sp. nov., isolated from seawater.</title>
        <authorList>
            <person name="Sung H.R."/>
            <person name="Yoon J.H."/>
            <person name="Ghim S.Y."/>
        </authorList>
    </citation>
    <scope>NUCLEOTIDE SEQUENCE [LARGE SCALE GENOMIC DNA]</scope>
    <source>
        <strain evidence="8 9">DSM 23626</strain>
    </source>
</reference>
<dbReference type="PANTHER" id="PTHR30469:SF29">
    <property type="entry name" value="BLR2860 PROTEIN"/>
    <property type="match status" value="1"/>
</dbReference>
<comment type="subcellular location">
    <subcellularLocation>
        <location evidence="1">Cell envelope</location>
    </subcellularLocation>
</comment>
<gene>
    <name evidence="8" type="ORF">KHX94_12540</name>
</gene>
<evidence type="ECO:0000259" key="7">
    <source>
        <dbReference type="Pfam" id="PF25967"/>
    </source>
</evidence>
<dbReference type="Pfam" id="PF25967">
    <property type="entry name" value="RND-MFP_C"/>
    <property type="match status" value="1"/>
</dbReference>
<keyword evidence="3" id="KW-0813">Transport</keyword>
<feature type="transmembrane region" description="Helical" evidence="4">
    <location>
        <begin position="20"/>
        <end position="39"/>
    </location>
</feature>
<dbReference type="Gene3D" id="2.40.420.20">
    <property type="match status" value="1"/>
</dbReference>
<feature type="domain" description="Multidrug resistance protein MdtA-like C-terminal permuted SH3" evidence="7">
    <location>
        <begin position="293"/>
        <end position="357"/>
    </location>
</feature>
<evidence type="ECO:0000256" key="4">
    <source>
        <dbReference type="SAM" id="Phobius"/>
    </source>
</evidence>
<evidence type="ECO:0000256" key="1">
    <source>
        <dbReference type="ARBA" id="ARBA00004196"/>
    </source>
</evidence>
<evidence type="ECO:0000256" key="3">
    <source>
        <dbReference type="ARBA" id="ARBA00022448"/>
    </source>
</evidence>
<dbReference type="InterPro" id="IPR006143">
    <property type="entry name" value="RND_pump_MFP"/>
</dbReference>
<dbReference type="NCBIfam" id="TIGR01730">
    <property type="entry name" value="RND_mfp"/>
    <property type="match status" value="1"/>
</dbReference>
<dbReference type="EMBL" id="CP074572">
    <property type="protein sequence ID" value="QVK22242.1"/>
    <property type="molecule type" value="Genomic_DNA"/>
</dbReference>
<dbReference type="PANTHER" id="PTHR30469">
    <property type="entry name" value="MULTIDRUG RESISTANCE PROTEIN MDTA"/>
    <property type="match status" value="1"/>
</dbReference>
<evidence type="ECO:0000259" key="5">
    <source>
        <dbReference type="Pfam" id="PF25917"/>
    </source>
</evidence>
<organism evidence="8 9">
    <name type="scientific">Shewanella dokdonensis</name>
    <dbReference type="NCBI Taxonomy" id="712036"/>
    <lineage>
        <taxon>Bacteria</taxon>
        <taxon>Pseudomonadati</taxon>
        <taxon>Pseudomonadota</taxon>
        <taxon>Gammaproteobacteria</taxon>
        <taxon>Alteromonadales</taxon>
        <taxon>Shewanellaceae</taxon>
        <taxon>Shewanella</taxon>
    </lineage>
</organism>